<evidence type="ECO:0000313" key="3">
    <source>
        <dbReference type="Proteomes" id="UP000023435"/>
    </source>
</evidence>
<evidence type="ECO:0000256" key="1">
    <source>
        <dbReference type="ARBA" id="ARBA00001954"/>
    </source>
</evidence>
<evidence type="ECO:0008006" key="4">
    <source>
        <dbReference type="Google" id="ProtNLM"/>
    </source>
</evidence>
<sequence length="235" mass="25966">MCRRLRQRMTDSPLASEGFQRIGNAIGPRVLARIAAQPEVADTGDADAGTRELLQHAWCRDLVARLREGLRAARVLDDDAVAVQCTLFRKSEARNWKVALHQDLSIPVARRIAHPALSGWSLKQGRHFVQPPTTLLERMLAVRLHLDACGAGDGPLRAVPGSHRHGRLGPETARDLRAAHGEVECTARPGDLLIMRPLLLHASSKAVRPSGRRRVLHFLFGPRDPGFSLRWSLAI</sequence>
<protein>
    <recommendedName>
        <fullName evidence="4">Phytanoyl-CoA dioxygenase</fullName>
    </recommendedName>
</protein>
<accession>A0A125TZT2</accession>
<organism evidence="2 3">
    <name type="scientific">Lysobacter capsici AZ78</name>
    <dbReference type="NCBI Taxonomy" id="1444315"/>
    <lineage>
        <taxon>Bacteria</taxon>
        <taxon>Pseudomonadati</taxon>
        <taxon>Pseudomonadota</taxon>
        <taxon>Gammaproteobacteria</taxon>
        <taxon>Lysobacterales</taxon>
        <taxon>Lysobacteraceae</taxon>
        <taxon>Lysobacter</taxon>
    </lineage>
</organism>
<evidence type="ECO:0000313" key="2">
    <source>
        <dbReference type="EMBL" id="KWS02166.1"/>
    </source>
</evidence>
<dbReference type="SUPFAM" id="SSF51197">
    <property type="entry name" value="Clavaminate synthase-like"/>
    <property type="match status" value="1"/>
</dbReference>
<gene>
    <name evidence="2" type="ORF">AZ78_5299</name>
</gene>
<comment type="cofactor">
    <cofactor evidence="1">
        <name>Fe(2+)</name>
        <dbReference type="ChEBI" id="CHEBI:29033"/>
    </cofactor>
</comment>
<dbReference type="GO" id="GO:0005506">
    <property type="term" value="F:iron ion binding"/>
    <property type="evidence" value="ECO:0007669"/>
    <property type="project" value="UniProtKB-ARBA"/>
</dbReference>
<dbReference type="GO" id="GO:0016706">
    <property type="term" value="F:2-oxoglutarate-dependent dioxygenase activity"/>
    <property type="evidence" value="ECO:0007669"/>
    <property type="project" value="UniProtKB-ARBA"/>
</dbReference>
<proteinExistence type="predicted"/>
<name>A0A125TZT2_9GAMM</name>
<dbReference type="Proteomes" id="UP000023435">
    <property type="component" value="Unassembled WGS sequence"/>
</dbReference>
<comment type="caution">
    <text evidence="2">The sequence shown here is derived from an EMBL/GenBank/DDBJ whole genome shotgun (WGS) entry which is preliminary data.</text>
</comment>
<dbReference type="Pfam" id="PF05721">
    <property type="entry name" value="PhyH"/>
    <property type="match status" value="1"/>
</dbReference>
<dbReference type="Gene3D" id="2.60.120.620">
    <property type="entry name" value="q2cbj1_9rhob like domain"/>
    <property type="match status" value="1"/>
</dbReference>
<dbReference type="EMBL" id="JAJA02000003">
    <property type="protein sequence ID" value="KWS02166.1"/>
    <property type="molecule type" value="Genomic_DNA"/>
</dbReference>
<reference evidence="2 3" key="1">
    <citation type="journal article" date="2014" name="Genome Announc.">
        <title>Draft Genome Sequence of Lysobacter capsici AZ78, a Bacterium Antagonistic to Plant-Pathogenic Oomycetes.</title>
        <authorList>
            <person name="Puopolo G."/>
            <person name="Sonego P."/>
            <person name="Engelen K."/>
            <person name="Pertot I."/>
        </authorList>
    </citation>
    <scope>NUCLEOTIDE SEQUENCE [LARGE SCALE GENOMIC DNA]</scope>
    <source>
        <strain evidence="2 3">AZ78</strain>
    </source>
</reference>
<dbReference type="PANTHER" id="PTHR20883:SF48">
    <property type="entry name" value="ECTOINE DIOXYGENASE"/>
    <property type="match status" value="1"/>
</dbReference>
<dbReference type="InterPro" id="IPR008775">
    <property type="entry name" value="Phytyl_CoA_dOase-like"/>
</dbReference>
<keyword evidence="3" id="KW-1185">Reference proteome</keyword>
<dbReference type="PANTHER" id="PTHR20883">
    <property type="entry name" value="PHYTANOYL-COA DIOXYGENASE DOMAIN CONTAINING 1"/>
    <property type="match status" value="1"/>
</dbReference>
<dbReference type="AlphaFoldDB" id="A0A125TZT2"/>